<evidence type="ECO:0000256" key="8">
    <source>
        <dbReference type="SAM" id="Phobius"/>
    </source>
</evidence>
<evidence type="ECO:0000313" key="11">
    <source>
        <dbReference type="Proteomes" id="UP000019373"/>
    </source>
</evidence>
<feature type="transmembrane region" description="Helical" evidence="8">
    <location>
        <begin position="167"/>
        <end position="186"/>
    </location>
</feature>
<evidence type="ECO:0000256" key="6">
    <source>
        <dbReference type="ARBA" id="ARBA00023136"/>
    </source>
</evidence>
<feature type="transmembrane region" description="Helical" evidence="8">
    <location>
        <begin position="374"/>
        <end position="393"/>
    </location>
</feature>
<dbReference type="Proteomes" id="UP000019373">
    <property type="component" value="Unassembled WGS sequence"/>
</dbReference>
<dbReference type="OrthoDB" id="10021397at2759"/>
<dbReference type="RefSeq" id="XP_007801341.1">
    <property type="nucleotide sequence ID" value="XM_007803150.1"/>
</dbReference>
<dbReference type="SUPFAM" id="SSF103473">
    <property type="entry name" value="MFS general substrate transporter"/>
    <property type="match status" value="1"/>
</dbReference>
<name>U1GM91_ENDPU</name>
<reference evidence="11" key="1">
    <citation type="journal article" date="2014" name="BMC Genomics">
        <title>Genome characteristics reveal the impact of lichenization on lichen-forming fungus Endocarpon pusillum Hedwig (Verrucariales, Ascomycota).</title>
        <authorList>
            <person name="Wang Y.-Y."/>
            <person name="Liu B."/>
            <person name="Zhang X.-Y."/>
            <person name="Zhou Q.-M."/>
            <person name="Zhang T."/>
            <person name="Li H."/>
            <person name="Yu Y.-F."/>
            <person name="Zhang X.-L."/>
            <person name="Hao X.-Y."/>
            <person name="Wang M."/>
            <person name="Wang L."/>
            <person name="Wei J.-C."/>
        </authorList>
    </citation>
    <scope>NUCLEOTIDE SEQUENCE [LARGE SCALE GENOMIC DNA]</scope>
    <source>
        <strain evidence="11">Z07020 / HMAS-L-300199</strain>
    </source>
</reference>
<feature type="transmembrane region" description="Helical" evidence="8">
    <location>
        <begin position="198"/>
        <end position="217"/>
    </location>
</feature>
<evidence type="ECO:0000313" key="10">
    <source>
        <dbReference type="EMBL" id="ERF73026.1"/>
    </source>
</evidence>
<feature type="transmembrane region" description="Helical" evidence="8">
    <location>
        <begin position="347"/>
        <end position="367"/>
    </location>
</feature>
<dbReference type="InterPro" id="IPR011701">
    <property type="entry name" value="MFS"/>
</dbReference>
<feature type="transmembrane region" description="Helical" evidence="8">
    <location>
        <begin position="40"/>
        <end position="61"/>
    </location>
</feature>
<dbReference type="AlphaFoldDB" id="U1GM91"/>
<gene>
    <name evidence="10" type="ORF">EPUS_07120</name>
</gene>
<dbReference type="InterPro" id="IPR020846">
    <property type="entry name" value="MFS_dom"/>
</dbReference>
<evidence type="ECO:0000259" key="9">
    <source>
        <dbReference type="PROSITE" id="PS50850"/>
    </source>
</evidence>
<evidence type="ECO:0000256" key="1">
    <source>
        <dbReference type="ARBA" id="ARBA00004141"/>
    </source>
</evidence>
<dbReference type="GO" id="GO:0005886">
    <property type="term" value="C:plasma membrane"/>
    <property type="evidence" value="ECO:0007669"/>
    <property type="project" value="TreeGrafter"/>
</dbReference>
<evidence type="ECO:0000256" key="4">
    <source>
        <dbReference type="ARBA" id="ARBA00022692"/>
    </source>
</evidence>
<keyword evidence="3" id="KW-0813">Transport</keyword>
<dbReference type="FunFam" id="1.20.1250.20:FF:000429">
    <property type="entry name" value="MFS drug efflux transporter, putative"/>
    <property type="match status" value="1"/>
</dbReference>
<feature type="transmembrane region" description="Helical" evidence="8">
    <location>
        <begin position="310"/>
        <end position="335"/>
    </location>
</feature>
<evidence type="ECO:0000256" key="5">
    <source>
        <dbReference type="ARBA" id="ARBA00022989"/>
    </source>
</evidence>
<feature type="transmembrane region" description="Helical" evidence="8">
    <location>
        <begin position="238"/>
        <end position="257"/>
    </location>
</feature>
<evidence type="ECO:0000256" key="2">
    <source>
        <dbReference type="ARBA" id="ARBA00007520"/>
    </source>
</evidence>
<dbReference type="Pfam" id="PF07690">
    <property type="entry name" value="MFS_1"/>
    <property type="match status" value="1"/>
</dbReference>
<evidence type="ECO:0000256" key="3">
    <source>
        <dbReference type="ARBA" id="ARBA00022448"/>
    </source>
</evidence>
<feature type="transmembrane region" description="Helical" evidence="8">
    <location>
        <begin position="515"/>
        <end position="533"/>
    </location>
</feature>
<organism evidence="10 11">
    <name type="scientific">Endocarpon pusillum (strain Z07020 / HMAS-L-300199)</name>
    <name type="common">Lichen-forming fungus</name>
    <dbReference type="NCBI Taxonomy" id="1263415"/>
    <lineage>
        <taxon>Eukaryota</taxon>
        <taxon>Fungi</taxon>
        <taxon>Dikarya</taxon>
        <taxon>Ascomycota</taxon>
        <taxon>Pezizomycotina</taxon>
        <taxon>Eurotiomycetes</taxon>
        <taxon>Chaetothyriomycetidae</taxon>
        <taxon>Verrucariales</taxon>
        <taxon>Verrucariaceae</taxon>
        <taxon>Endocarpon</taxon>
    </lineage>
</organism>
<feature type="region of interest" description="Disordered" evidence="7">
    <location>
        <begin position="1"/>
        <end position="31"/>
    </location>
</feature>
<keyword evidence="5 8" id="KW-1133">Transmembrane helix</keyword>
<dbReference type="GeneID" id="19242007"/>
<comment type="similarity">
    <text evidence="2">Belongs to the major facilitator superfamily. TCR/Tet family.</text>
</comment>
<comment type="subcellular location">
    <subcellularLocation>
        <location evidence="1">Membrane</location>
        <topology evidence="1">Multi-pass membrane protein</topology>
    </subcellularLocation>
</comment>
<feature type="transmembrane region" description="Helical" evidence="8">
    <location>
        <begin position="269"/>
        <end position="289"/>
    </location>
</feature>
<feature type="transmembrane region" description="Helical" evidence="8">
    <location>
        <begin position="405"/>
        <end position="426"/>
    </location>
</feature>
<evidence type="ECO:0000256" key="7">
    <source>
        <dbReference type="SAM" id="MobiDB-lite"/>
    </source>
</evidence>
<keyword evidence="11" id="KW-1185">Reference proteome</keyword>
<keyword evidence="4 8" id="KW-0812">Transmembrane</keyword>
<dbReference type="EMBL" id="KE721000">
    <property type="protein sequence ID" value="ERF73026.1"/>
    <property type="molecule type" value="Genomic_DNA"/>
</dbReference>
<keyword evidence="6 8" id="KW-0472">Membrane</keyword>
<feature type="transmembrane region" description="Helical" evidence="8">
    <location>
        <begin position="81"/>
        <end position="102"/>
    </location>
</feature>
<sequence length="542" mass="57969">MSSGNEPNGDVGEREKVLPVASEAETPGQKTERSTKGIKWFLLVVGILSSAFLFALDNSIVADVQPQIIETYPGSIDKLPWLSVAFALGAASTTLVWASLFGSFDYKPLYLIALVLFEIGSALCGSANLMDVLIFGRALAGLGGAGLYLGVLTLLSALTTASERPVYVASTGLVWGLGSVLGPVIGGAFAESSATWRWAFYINLVIGGLFAPVYLFMIPSVDPRPEQRTVQKAAAFDYAGSFLIIAAFSLGTVGLSFGGSLFEWRSATIITTLCLSGLLFVLFGIQQCFCLFTNLEHRLLPVQYFKSRTLVLLFVQSAASGAPIFVPVYFIPLFFQFTRGDGALDAAVRLLPFVCFLVFFSLANGAIMGKEGHYAPWYIGASIFIIIGSALMYTVNETTSTARIYGYSILLASGAGCIVQIGFIVAQAVVPRSEMSAAVAFINLAQISGLVIALTLANTIFLNDAQIQIANILPNASPDEIDSAISASRSAFLQSLSRDVQQQILHAIVVSISKTYILCMTSGALILVLAFGLKWERVFLVM</sequence>
<feature type="domain" description="Major facilitator superfamily (MFS) profile" evidence="9">
    <location>
        <begin position="43"/>
        <end position="542"/>
    </location>
</feature>
<dbReference type="OMA" id="GQFNAKW"/>
<protein>
    <recommendedName>
        <fullName evidence="9">Major facilitator superfamily (MFS) profile domain-containing protein</fullName>
    </recommendedName>
</protein>
<dbReference type="eggNOG" id="KOG0254">
    <property type="taxonomic scope" value="Eukaryota"/>
</dbReference>
<proteinExistence type="inferred from homology"/>
<dbReference type="HOGENOM" id="CLU_000960_22_1_1"/>
<feature type="transmembrane region" description="Helical" evidence="8">
    <location>
        <begin position="134"/>
        <end position="155"/>
    </location>
</feature>
<feature type="transmembrane region" description="Helical" evidence="8">
    <location>
        <begin position="109"/>
        <end position="128"/>
    </location>
</feature>
<dbReference type="InterPro" id="IPR036259">
    <property type="entry name" value="MFS_trans_sf"/>
</dbReference>
<feature type="transmembrane region" description="Helical" evidence="8">
    <location>
        <begin position="438"/>
        <end position="461"/>
    </location>
</feature>
<dbReference type="GO" id="GO:0022857">
    <property type="term" value="F:transmembrane transporter activity"/>
    <property type="evidence" value="ECO:0007669"/>
    <property type="project" value="InterPro"/>
</dbReference>
<dbReference type="PROSITE" id="PS50850">
    <property type="entry name" value="MFS"/>
    <property type="match status" value="1"/>
</dbReference>
<dbReference type="Gene3D" id="1.20.1250.20">
    <property type="entry name" value="MFS general substrate transporter like domains"/>
    <property type="match status" value="1"/>
</dbReference>
<dbReference type="PANTHER" id="PTHR23501">
    <property type="entry name" value="MAJOR FACILITATOR SUPERFAMILY"/>
    <property type="match status" value="1"/>
</dbReference>
<dbReference type="PANTHER" id="PTHR23501:SF163">
    <property type="entry name" value="EFFLUX PUMP ALNA"/>
    <property type="match status" value="1"/>
</dbReference>
<accession>U1GM91</accession>